<feature type="transmembrane region" description="Helical" evidence="7">
    <location>
        <begin position="456"/>
        <end position="477"/>
    </location>
</feature>
<dbReference type="Pfam" id="PF03773">
    <property type="entry name" value="ArsP_1"/>
    <property type="match status" value="1"/>
</dbReference>
<evidence type="ECO:0000256" key="7">
    <source>
        <dbReference type="SAM" id="Phobius"/>
    </source>
</evidence>
<gene>
    <name evidence="8" type="ORF">GX576_14135</name>
</gene>
<comment type="subcellular location">
    <subcellularLocation>
        <location evidence="1">Cell membrane</location>
        <topology evidence="1">Multi-pass membrane protein</topology>
    </subcellularLocation>
</comment>
<feature type="transmembrane region" description="Helical" evidence="7">
    <location>
        <begin position="288"/>
        <end position="309"/>
    </location>
</feature>
<feature type="transmembrane region" description="Helical" evidence="7">
    <location>
        <begin position="329"/>
        <end position="351"/>
    </location>
</feature>
<accession>A0A7X7LYD4</accession>
<sequence>MDTVLSWILPVFHGGLGNLAAYLAAHVLLCLLPAFFIAGAMAALIPKETVTRFLGRNSSKAVSYPAAAAAGSLLAVCSCTIVPLFAGIYKKGAGLGPAITFLFFAPAANILALVYTGGVIGPDLAIARFVLSLIFGIGIGLLMALIFRADDAAHDLATDSPFAARGEGIGRTALVFLFVWVALLLAGTLKLDVLTGTYLAIDLPLAEAQAWQGVLDRLVPYDATRGEEGVSLQGVVLIALLVGIGLSAWRGFENIQDGANAWTWTSLGLIAVTLLVAALSVQAVPEGLRVGLTGKFLAVAVSLAGLYAIARHRLSEQELGDWLWESWRFVKQIFPLLVIGVFIVGMIRVLIRPEWIEMLAGTNSLTGNLAGVAFGVFMYFPTLVEVPIAKMFLDLGMHRGPLLAYLMSDPELSLQSMLIISAIIGRKKTATYVGLVALFSATAGFTYGAWIDGTPLLALALYLAGFIAALAVLLSIASRHVSSSPLKGV</sequence>
<protein>
    <submittedName>
        <fullName evidence="8">Permease</fullName>
    </submittedName>
</protein>
<reference evidence="8 9" key="1">
    <citation type="journal article" date="2020" name="Biotechnol. Biofuels">
        <title>New insights from the biogas microbiome by comprehensive genome-resolved metagenomics of nearly 1600 species originating from multiple anaerobic digesters.</title>
        <authorList>
            <person name="Campanaro S."/>
            <person name="Treu L."/>
            <person name="Rodriguez-R L.M."/>
            <person name="Kovalovszki A."/>
            <person name="Ziels R.M."/>
            <person name="Maus I."/>
            <person name="Zhu X."/>
            <person name="Kougias P.G."/>
            <person name="Basile A."/>
            <person name="Luo G."/>
            <person name="Schluter A."/>
            <person name="Konstantinidis K.T."/>
            <person name="Angelidaki I."/>
        </authorList>
    </citation>
    <scope>NUCLEOTIDE SEQUENCE [LARGE SCALE GENOMIC DNA]</scope>
    <source>
        <strain evidence="8">AS06rmzACSIP_256</strain>
    </source>
</reference>
<comment type="similarity">
    <text evidence="2">Belongs to the UPF0718 family.</text>
</comment>
<evidence type="ECO:0000256" key="1">
    <source>
        <dbReference type="ARBA" id="ARBA00004651"/>
    </source>
</evidence>
<evidence type="ECO:0000256" key="2">
    <source>
        <dbReference type="ARBA" id="ARBA00006386"/>
    </source>
</evidence>
<evidence type="ECO:0000256" key="5">
    <source>
        <dbReference type="ARBA" id="ARBA00022989"/>
    </source>
</evidence>
<feature type="transmembrane region" description="Helical" evidence="7">
    <location>
        <begin position="431"/>
        <end position="450"/>
    </location>
</feature>
<feature type="transmembrane region" description="Helical" evidence="7">
    <location>
        <begin position="95"/>
        <end position="117"/>
    </location>
</feature>
<name>A0A7X7LYD4_9RHOO</name>
<dbReference type="PANTHER" id="PTHR43299:SF1">
    <property type="entry name" value="UPF0718 PROTEIN YRAQ"/>
    <property type="match status" value="1"/>
</dbReference>
<organism evidence="8 9">
    <name type="scientific">Thauera phenolivorans</name>
    <dbReference type="NCBI Taxonomy" id="1792543"/>
    <lineage>
        <taxon>Bacteria</taxon>
        <taxon>Pseudomonadati</taxon>
        <taxon>Pseudomonadota</taxon>
        <taxon>Betaproteobacteria</taxon>
        <taxon>Rhodocyclales</taxon>
        <taxon>Zoogloeaceae</taxon>
        <taxon>Thauera</taxon>
    </lineage>
</organism>
<dbReference type="InterPro" id="IPR005524">
    <property type="entry name" value="DUF318"/>
</dbReference>
<dbReference type="PANTHER" id="PTHR43299">
    <property type="entry name" value="UPF0718 PROTEIN YRAQ"/>
    <property type="match status" value="1"/>
</dbReference>
<keyword evidence="6 7" id="KW-0472">Membrane</keyword>
<evidence type="ECO:0000256" key="4">
    <source>
        <dbReference type="ARBA" id="ARBA00022692"/>
    </source>
</evidence>
<evidence type="ECO:0000256" key="3">
    <source>
        <dbReference type="ARBA" id="ARBA00022475"/>
    </source>
</evidence>
<evidence type="ECO:0000256" key="6">
    <source>
        <dbReference type="ARBA" id="ARBA00023136"/>
    </source>
</evidence>
<comment type="caution">
    <text evidence="8">The sequence shown here is derived from an EMBL/GenBank/DDBJ whole genome shotgun (WGS) entry which is preliminary data.</text>
</comment>
<dbReference type="EMBL" id="JAAYYV010000399">
    <property type="protein sequence ID" value="NLF55507.1"/>
    <property type="molecule type" value="Genomic_DNA"/>
</dbReference>
<keyword evidence="5 7" id="KW-1133">Transmembrane helix</keyword>
<feature type="transmembrane region" description="Helical" evidence="7">
    <location>
        <begin position="230"/>
        <end position="249"/>
    </location>
</feature>
<dbReference type="GO" id="GO:0005886">
    <property type="term" value="C:plasma membrane"/>
    <property type="evidence" value="ECO:0007669"/>
    <property type="project" value="UniProtKB-SubCell"/>
</dbReference>
<dbReference type="AlphaFoldDB" id="A0A7X7LYD4"/>
<evidence type="ECO:0000313" key="9">
    <source>
        <dbReference type="Proteomes" id="UP000536534"/>
    </source>
</evidence>
<feature type="transmembrane region" description="Helical" evidence="7">
    <location>
        <begin position="261"/>
        <end position="281"/>
    </location>
</feature>
<feature type="transmembrane region" description="Helical" evidence="7">
    <location>
        <begin position="363"/>
        <end position="382"/>
    </location>
</feature>
<feature type="transmembrane region" description="Helical" evidence="7">
    <location>
        <begin position="66"/>
        <end position="89"/>
    </location>
</feature>
<keyword evidence="4 7" id="KW-0812">Transmembrane</keyword>
<evidence type="ECO:0000313" key="8">
    <source>
        <dbReference type="EMBL" id="NLF55507.1"/>
    </source>
</evidence>
<feature type="transmembrane region" description="Helical" evidence="7">
    <location>
        <begin position="402"/>
        <end position="424"/>
    </location>
</feature>
<dbReference type="Proteomes" id="UP000536534">
    <property type="component" value="Unassembled WGS sequence"/>
</dbReference>
<feature type="transmembrane region" description="Helical" evidence="7">
    <location>
        <begin position="20"/>
        <end position="45"/>
    </location>
</feature>
<keyword evidence="3" id="KW-1003">Cell membrane</keyword>
<feature type="transmembrane region" description="Helical" evidence="7">
    <location>
        <begin position="169"/>
        <end position="189"/>
    </location>
</feature>
<proteinExistence type="inferred from homology"/>
<feature type="transmembrane region" description="Helical" evidence="7">
    <location>
        <begin position="129"/>
        <end position="149"/>
    </location>
</feature>